<sequence length="171" mass="18743">MVGKKWRGSISICLPTCFGGLGYRNLELFNQALVVTQARCLVNDNNSLAALVGWIEANQSRSTGRGGSGLIQSDPSPSAPVFCTKTPALLYRCSTSKREMHVRVGAMIQYHNGVVVRPCSKHIEDIFSLEEAETLALREWMLLAKLIGVKASPMQPWIALTSCHIAQKLLT</sequence>
<evidence type="ECO:0000313" key="1">
    <source>
        <dbReference type="EMBL" id="KAL2538920.1"/>
    </source>
</evidence>
<name>A0ABD1VNI7_9LAMI</name>
<keyword evidence="2" id="KW-1185">Reference proteome</keyword>
<dbReference type="AlphaFoldDB" id="A0ABD1VNI7"/>
<dbReference type="EMBL" id="JBFOLJ010000005">
    <property type="protein sequence ID" value="KAL2538920.1"/>
    <property type="molecule type" value="Genomic_DNA"/>
</dbReference>
<gene>
    <name evidence="1" type="ORF">Fot_20311</name>
</gene>
<proteinExistence type="predicted"/>
<reference evidence="2" key="1">
    <citation type="submission" date="2024-07" db="EMBL/GenBank/DDBJ databases">
        <title>Two chromosome-level genome assemblies of Korean endemic species Abeliophyllum distichum and Forsythia ovata (Oleaceae).</title>
        <authorList>
            <person name="Jang H."/>
        </authorList>
    </citation>
    <scope>NUCLEOTIDE SEQUENCE [LARGE SCALE GENOMIC DNA]</scope>
</reference>
<protein>
    <recommendedName>
        <fullName evidence="3">RNase H type-1 domain-containing protein</fullName>
    </recommendedName>
</protein>
<evidence type="ECO:0008006" key="3">
    <source>
        <dbReference type="Google" id="ProtNLM"/>
    </source>
</evidence>
<accession>A0ABD1VNI7</accession>
<comment type="caution">
    <text evidence="1">The sequence shown here is derived from an EMBL/GenBank/DDBJ whole genome shotgun (WGS) entry which is preliminary data.</text>
</comment>
<dbReference type="Proteomes" id="UP001604277">
    <property type="component" value="Unassembled WGS sequence"/>
</dbReference>
<organism evidence="1 2">
    <name type="scientific">Forsythia ovata</name>
    <dbReference type="NCBI Taxonomy" id="205694"/>
    <lineage>
        <taxon>Eukaryota</taxon>
        <taxon>Viridiplantae</taxon>
        <taxon>Streptophyta</taxon>
        <taxon>Embryophyta</taxon>
        <taxon>Tracheophyta</taxon>
        <taxon>Spermatophyta</taxon>
        <taxon>Magnoliopsida</taxon>
        <taxon>eudicotyledons</taxon>
        <taxon>Gunneridae</taxon>
        <taxon>Pentapetalae</taxon>
        <taxon>asterids</taxon>
        <taxon>lamiids</taxon>
        <taxon>Lamiales</taxon>
        <taxon>Oleaceae</taxon>
        <taxon>Forsythieae</taxon>
        <taxon>Forsythia</taxon>
    </lineage>
</organism>
<evidence type="ECO:0000313" key="2">
    <source>
        <dbReference type="Proteomes" id="UP001604277"/>
    </source>
</evidence>